<accession>A0A448ZRP9</accession>
<dbReference type="AlphaFoldDB" id="A0A448ZRP9"/>
<organism evidence="2 3">
    <name type="scientific">Pseudo-nitzschia multistriata</name>
    <dbReference type="NCBI Taxonomy" id="183589"/>
    <lineage>
        <taxon>Eukaryota</taxon>
        <taxon>Sar</taxon>
        <taxon>Stramenopiles</taxon>
        <taxon>Ochrophyta</taxon>
        <taxon>Bacillariophyta</taxon>
        <taxon>Bacillariophyceae</taxon>
        <taxon>Bacillariophycidae</taxon>
        <taxon>Bacillariales</taxon>
        <taxon>Bacillariaceae</taxon>
        <taxon>Pseudo-nitzschia</taxon>
    </lineage>
</organism>
<evidence type="ECO:0000313" key="3">
    <source>
        <dbReference type="Proteomes" id="UP000291116"/>
    </source>
</evidence>
<feature type="compositionally biased region" description="Polar residues" evidence="1">
    <location>
        <begin position="273"/>
        <end position="285"/>
    </location>
</feature>
<reference evidence="2 3" key="1">
    <citation type="submission" date="2019-01" db="EMBL/GenBank/DDBJ databases">
        <authorList>
            <person name="Ferrante I. M."/>
        </authorList>
    </citation>
    <scope>NUCLEOTIDE SEQUENCE [LARGE SCALE GENOMIC DNA]</scope>
    <source>
        <strain evidence="2 3">B856</strain>
    </source>
</reference>
<feature type="region of interest" description="Disordered" evidence="1">
    <location>
        <begin position="1"/>
        <end position="56"/>
    </location>
</feature>
<feature type="compositionally biased region" description="Basic and acidic residues" evidence="1">
    <location>
        <begin position="20"/>
        <end position="29"/>
    </location>
</feature>
<protein>
    <submittedName>
        <fullName evidence="2">Uncharacterized protein</fullName>
    </submittedName>
</protein>
<proteinExistence type="predicted"/>
<dbReference type="Proteomes" id="UP000291116">
    <property type="component" value="Unassembled WGS sequence"/>
</dbReference>
<keyword evidence="3" id="KW-1185">Reference proteome</keyword>
<feature type="compositionally biased region" description="Acidic residues" evidence="1">
    <location>
        <begin position="210"/>
        <end position="219"/>
    </location>
</feature>
<name>A0A448ZRP9_9STRA</name>
<gene>
    <name evidence="2" type="ORF">PSNMU_V1.4_AUG-EV-PASAV3_0118590</name>
</gene>
<feature type="compositionally biased region" description="Low complexity" evidence="1">
    <location>
        <begin position="306"/>
        <end position="317"/>
    </location>
</feature>
<feature type="region of interest" description="Disordered" evidence="1">
    <location>
        <begin position="165"/>
        <end position="188"/>
    </location>
</feature>
<evidence type="ECO:0000313" key="2">
    <source>
        <dbReference type="EMBL" id="VEU44730.1"/>
    </source>
</evidence>
<sequence length="571" mass="61911">MPSTRSTLHWVQDDGINIRSIREQDPPDHRRVHGNGNGTKDSPRTKTSGKKKLAEKAGSKLACAIKALQCSPRVDREGGDKYTGGPLSEDRQSLRGGEERRSTRDRYLLHKQERSPDFVADFANFESMEYDQEQQQQAPALVSVSTTLELEKVLANLDNSSIQHSNTHGFADAEGATPHTQTQPRSVDSDDELEIYADSTCTLDTANDINENENENDNDNDNHENQNDVDYDCDSDSEHHQRGAIEASASSRSPPGSPSQLHKTIENEFGRYSTDSNDTPVTCNKSLVVLPTPPSPHGNGGDGEFLGNSNGSLSGSGTAHAGDPNGLFGKPPKTILHRSLSLGDALSPTEDDDGSPIRWHRPSGGVEEHKDDVANHPGRPSARQQQIELLQLPVMEEGPRQGLPAGFVGESGPGGQGSGLHTNAPAHHGLAATRIRDENDDVSALTSSTVSSFVFSRVSQQSETTWSLLRQQHRPAGRDAPEAVRRGFFWKTRPCVTVKSYRFQQPRPRHQPTQLVQVGAATAAAAASSLRGRQPPLSPSTPALHPDVLRKMTVGSQPFPVAATNRVVNQA</sequence>
<evidence type="ECO:0000256" key="1">
    <source>
        <dbReference type="SAM" id="MobiDB-lite"/>
    </source>
</evidence>
<feature type="compositionally biased region" description="Basic and acidic residues" evidence="1">
    <location>
        <begin position="88"/>
        <end position="105"/>
    </location>
</feature>
<dbReference type="EMBL" id="CAACVS010000658">
    <property type="protein sequence ID" value="VEU44730.1"/>
    <property type="molecule type" value="Genomic_DNA"/>
</dbReference>
<feature type="region of interest" description="Disordered" evidence="1">
    <location>
        <begin position="74"/>
        <end position="105"/>
    </location>
</feature>
<feature type="region of interest" description="Disordered" evidence="1">
    <location>
        <begin position="201"/>
        <end position="379"/>
    </location>
</feature>